<evidence type="ECO:0000256" key="8">
    <source>
        <dbReference type="SAM" id="MobiDB-lite"/>
    </source>
</evidence>
<dbReference type="Gene3D" id="1.10.287.570">
    <property type="entry name" value="Helical hairpin bin"/>
    <property type="match status" value="1"/>
</dbReference>
<sequence>MEETFVPLRGIKNDLKGRLLCYKQDWTGGFRAGIRILAPTTYIFFASAIPVISFGEQLERNTDGSLTAVQTLASTALCGIIHSVVGGQPLLILGVAEPTVLMYTFMYNFVKDRKDLGHKLFLAWAGWVCVWTALLLFLLAILGACSIINRFTRVAGELFGLLIAMLFMQQAIRGVVEEFGIPSRENPDQTALQPSWRFGNGMFALVLSFSLLLTALRSRKARSWRYGTGWVRGFIADYGVPLMVLVWTAVSYIPVNHVPRGIPRRLFSPNPWSPGAYSNWTVIKEMLNVPPLYIVGAFIPATMIAVLYYFDHSVASQLAQQKEFNLKKPPSYHYDLLLLGFLVILCGLIGIPPSNGVIPQSPMHTKSLATLKHQLLRNKLVSTARESISKNSNLSQVYRSMQEAYNEMQTPLVYQLPSTLGLKELKESTIQLASSTGYIDAPVDEAIFDVDKEIDELLPVEVKEQRLSNLLQSLMVAGCIAAMPLLKKIPTSVLWGYFAFMAIESLPGNQFWERILLLFTAPSRRYKVLEEYHATFVETVPFKAIATFTLFQTVYLLVCFGLTWIPIAGVLFPLLIMLLVPVRQYVLPMFFKGAHLQDLDAAEYEEAPAVAYNRTFEDQELQARTNNIDGAEILDEIITRSRGEIRRSQSPKISSTTPTSLGDIKPSYSPRISQRACSPRISQLKGEVSPSLTEKGLEFKQTPSPGPSTLGQSSYASSSS</sequence>
<comment type="subcellular location">
    <subcellularLocation>
        <location evidence="1">Membrane</location>
        <topology evidence="1">Multi-pass membrane protein</topology>
    </subcellularLocation>
</comment>
<feature type="transmembrane region" description="Helical" evidence="9">
    <location>
        <begin position="292"/>
        <end position="310"/>
    </location>
</feature>
<feature type="transmembrane region" description="Helical" evidence="9">
    <location>
        <begin position="121"/>
        <end position="142"/>
    </location>
</feature>
<evidence type="ECO:0000256" key="3">
    <source>
        <dbReference type="ARBA" id="ARBA00022448"/>
    </source>
</evidence>
<evidence type="ECO:0000256" key="7">
    <source>
        <dbReference type="ARBA" id="ARBA00023136"/>
    </source>
</evidence>
<name>A0A6J1AZU6_9ROSI</name>
<feature type="transmembrane region" description="Helical" evidence="9">
    <location>
        <begin position="554"/>
        <end position="580"/>
    </location>
</feature>
<organism evidence="11 12">
    <name type="scientific">Herrania umbratica</name>
    <dbReference type="NCBI Taxonomy" id="108875"/>
    <lineage>
        <taxon>Eukaryota</taxon>
        <taxon>Viridiplantae</taxon>
        <taxon>Streptophyta</taxon>
        <taxon>Embryophyta</taxon>
        <taxon>Tracheophyta</taxon>
        <taxon>Spermatophyta</taxon>
        <taxon>Magnoliopsida</taxon>
        <taxon>eudicotyledons</taxon>
        <taxon>Gunneridae</taxon>
        <taxon>Pentapetalae</taxon>
        <taxon>rosids</taxon>
        <taxon>malvids</taxon>
        <taxon>Malvales</taxon>
        <taxon>Malvaceae</taxon>
        <taxon>Byttnerioideae</taxon>
        <taxon>Herrania</taxon>
    </lineage>
</organism>
<keyword evidence="5 9" id="KW-0812">Transmembrane</keyword>
<dbReference type="AlphaFoldDB" id="A0A6J1AZU6"/>
<dbReference type="GO" id="GO:0050801">
    <property type="term" value="P:monoatomic ion homeostasis"/>
    <property type="evidence" value="ECO:0007669"/>
    <property type="project" value="TreeGrafter"/>
</dbReference>
<evidence type="ECO:0000256" key="1">
    <source>
        <dbReference type="ARBA" id="ARBA00004141"/>
    </source>
</evidence>
<feature type="transmembrane region" description="Helical" evidence="9">
    <location>
        <begin position="90"/>
        <end position="109"/>
    </location>
</feature>
<evidence type="ECO:0000256" key="5">
    <source>
        <dbReference type="ARBA" id="ARBA00022692"/>
    </source>
</evidence>
<evidence type="ECO:0000256" key="6">
    <source>
        <dbReference type="ARBA" id="ARBA00022989"/>
    </source>
</evidence>
<keyword evidence="4" id="KW-0039">Anion exchange</keyword>
<feature type="transmembrane region" description="Helical" evidence="9">
    <location>
        <begin position="331"/>
        <end position="351"/>
    </location>
</feature>
<dbReference type="OrthoDB" id="1735926at2759"/>
<keyword evidence="11" id="KW-1185">Reference proteome</keyword>
<dbReference type="GeneID" id="110422846"/>
<accession>A0A6J1AZU6</accession>
<feature type="region of interest" description="Disordered" evidence="8">
    <location>
        <begin position="644"/>
        <end position="720"/>
    </location>
</feature>
<proteinExistence type="inferred from homology"/>
<dbReference type="Pfam" id="PF00955">
    <property type="entry name" value="HCO3_cotransp"/>
    <property type="match status" value="3"/>
</dbReference>
<feature type="domain" description="Bicarbonate transporter-like transmembrane" evidence="10">
    <location>
        <begin position="202"/>
        <end position="373"/>
    </location>
</feature>
<dbReference type="FunFam" id="1.10.287.570:FF:000004">
    <property type="entry name" value="probable boron transporter 2"/>
    <property type="match status" value="1"/>
</dbReference>
<evidence type="ECO:0000256" key="2">
    <source>
        <dbReference type="ARBA" id="ARBA00006262"/>
    </source>
</evidence>
<comment type="similarity">
    <text evidence="2">Belongs to the anion exchanger (TC 2.A.31.3) family.</text>
</comment>
<feature type="transmembrane region" description="Helical" evidence="9">
    <location>
        <begin position="32"/>
        <end position="54"/>
    </location>
</feature>
<keyword evidence="7 9" id="KW-0472">Membrane</keyword>
<dbReference type="PANTHER" id="PTHR11453">
    <property type="entry name" value="ANION EXCHANGE PROTEIN"/>
    <property type="match status" value="1"/>
</dbReference>
<gene>
    <name evidence="12" type="primary">LOC110422846</name>
</gene>
<keyword evidence="4" id="KW-0406">Ion transport</keyword>
<keyword evidence="6 9" id="KW-1133">Transmembrane helix</keyword>
<protein>
    <submittedName>
        <fullName evidence="12">Probable boron transporter 2</fullName>
    </submittedName>
</protein>
<dbReference type="PANTHER" id="PTHR11453:SF82">
    <property type="entry name" value="BORON TRANSPORTER 1"/>
    <property type="match status" value="1"/>
</dbReference>
<feature type="transmembrane region" description="Helical" evidence="9">
    <location>
        <begin position="66"/>
        <end position="85"/>
    </location>
</feature>
<keyword evidence="3" id="KW-0813">Transport</keyword>
<dbReference type="GO" id="GO:0005452">
    <property type="term" value="F:solute:inorganic anion antiporter activity"/>
    <property type="evidence" value="ECO:0007669"/>
    <property type="project" value="InterPro"/>
</dbReference>
<feature type="transmembrane region" description="Helical" evidence="9">
    <location>
        <begin position="196"/>
        <end position="215"/>
    </location>
</feature>
<feature type="transmembrane region" description="Helical" evidence="9">
    <location>
        <begin position="154"/>
        <end position="176"/>
    </location>
</feature>
<dbReference type="Proteomes" id="UP000504621">
    <property type="component" value="Unplaced"/>
</dbReference>
<evidence type="ECO:0000313" key="12">
    <source>
        <dbReference type="RefSeq" id="XP_021292535.1"/>
    </source>
</evidence>
<evidence type="ECO:0000256" key="9">
    <source>
        <dbReference type="SAM" id="Phobius"/>
    </source>
</evidence>
<dbReference type="RefSeq" id="XP_021292535.1">
    <property type="nucleotide sequence ID" value="XM_021436860.1"/>
</dbReference>
<feature type="compositionally biased region" description="Polar residues" evidence="8">
    <location>
        <begin position="701"/>
        <end position="720"/>
    </location>
</feature>
<evidence type="ECO:0000313" key="11">
    <source>
        <dbReference type="Proteomes" id="UP000504621"/>
    </source>
</evidence>
<dbReference type="GO" id="GO:0005886">
    <property type="term" value="C:plasma membrane"/>
    <property type="evidence" value="ECO:0007669"/>
    <property type="project" value="TreeGrafter"/>
</dbReference>
<dbReference type="InterPro" id="IPR011531">
    <property type="entry name" value="HCO3_transpt-like_TM_dom"/>
</dbReference>
<feature type="domain" description="Bicarbonate transporter-like transmembrane" evidence="10">
    <location>
        <begin position="8"/>
        <end position="179"/>
    </location>
</feature>
<dbReference type="InterPro" id="IPR003020">
    <property type="entry name" value="HCO3_transpt_euk"/>
</dbReference>
<evidence type="ECO:0000259" key="10">
    <source>
        <dbReference type="Pfam" id="PF00955"/>
    </source>
</evidence>
<evidence type="ECO:0000256" key="4">
    <source>
        <dbReference type="ARBA" id="ARBA00022681"/>
    </source>
</evidence>
<dbReference type="GO" id="GO:0006820">
    <property type="term" value="P:monoatomic anion transport"/>
    <property type="evidence" value="ECO:0007669"/>
    <property type="project" value="InterPro"/>
</dbReference>
<reference evidence="12" key="1">
    <citation type="submission" date="2025-08" db="UniProtKB">
        <authorList>
            <consortium name="RefSeq"/>
        </authorList>
    </citation>
    <scope>IDENTIFICATION</scope>
    <source>
        <tissue evidence="12">Leaf</tissue>
    </source>
</reference>
<feature type="compositionally biased region" description="Polar residues" evidence="8">
    <location>
        <begin position="648"/>
        <end position="660"/>
    </location>
</feature>
<feature type="domain" description="Bicarbonate transporter-like transmembrane" evidence="10">
    <location>
        <begin position="460"/>
        <end position="602"/>
    </location>
</feature>